<dbReference type="InterPro" id="IPR043360">
    <property type="entry name" value="PP2B"/>
</dbReference>
<evidence type="ECO:0000256" key="11">
    <source>
        <dbReference type="ARBA" id="ARBA00048336"/>
    </source>
</evidence>
<keyword evidence="16" id="KW-1185">Reference proteome</keyword>
<evidence type="ECO:0000256" key="1">
    <source>
        <dbReference type="ARBA" id="ARBA00001947"/>
    </source>
</evidence>
<evidence type="ECO:0000256" key="3">
    <source>
        <dbReference type="ARBA" id="ARBA00009905"/>
    </source>
</evidence>
<comment type="catalytic activity">
    <reaction evidence="11 12">
        <text>O-phospho-L-threonyl-[protein] + H2O = L-threonyl-[protein] + phosphate</text>
        <dbReference type="Rhea" id="RHEA:47004"/>
        <dbReference type="Rhea" id="RHEA-COMP:11060"/>
        <dbReference type="Rhea" id="RHEA-COMP:11605"/>
        <dbReference type="ChEBI" id="CHEBI:15377"/>
        <dbReference type="ChEBI" id="CHEBI:30013"/>
        <dbReference type="ChEBI" id="CHEBI:43474"/>
        <dbReference type="ChEBI" id="CHEBI:61977"/>
        <dbReference type="EC" id="3.1.3.16"/>
    </reaction>
</comment>
<sequence>MEPLPDPKNDRQVKDVEPPPAKPLSLELLYPNGTEEPPDYKALRDHLKKEGRIRKEDCLDIIKKVIDIVSNEPNLLRLKDPITIVGDIHGQYYDLLKLLEVGGNPDHTQFLFLGDYVDRGSFSIEVLLLLYALKINFPDRIWLIRGNHECRQMTTFFNFRDECEYKYDIVVYYAFMESFDTIPLSAVINGKFLGVHGGLSPDLILLNQICSFTRFQEPPRSGIFCDILWSDPIDEDKEEHTIQTESYFPNDIRGCSYFFGYNAATTFLEKNGLLSIIRAHEAQLEGYKMHQTNLKTGFPIVITIFSAPNYCDVYNNKGAVLKFDSNTLNIQQFSFSPHPYHLPNFMNLFTWSLPFVSEKVTEMLYSLLNCSMNDTDEGINDIVLPKEVIQILNYIEENNKRMNDMNINNNEDNVEYQDNDQYTNDSNNNNNFDDITYDGHKKDKDRKNKIPSNYNAQDNNQSYDLSEGQNNYNEENAFFKNNNNNNNNDDDEREKKDEGQVSKERTDTLRKKVQSVGRLMRVFRTLRKENELIVQLKGCSPGYRIPVGLLLSGKEGLENELEKFTKVKEIDSINEKRPSNE</sequence>
<feature type="compositionally biased region" description="Basic and acidic residues" evidence="13">
    <location>
        <begin position="493"/>
        <end position="506"/>
    </location>
</feature>
<keyword evidence="5 12" id="KW-0378">Hydrolase</keyword>
<proteinExistence type="inferred from homology"/>
<feature type="compositionally biased region" description="Basic and acidic residues" evidence="13">
    <location>
        <begin position="1"/>
        <end position="17"/>
    </location>
</feature>
<accession>A0ABY1UM16</accession>
<feature type="compositionally biased region" description="Low complexity" evidence="13">
    <location>
        <begin position="470"/>
        <end position="487"/>
    </location>
</feature>
<keyword evidence="9" id="KW-0408">Iron</keyword>
<keyword evidence="8" id="KW-0904">Protein phosphatase</keyword>
<comment type="catalytic activity">
    <reaction evidence="10">
        <text>O-phospho-L-seryl-[protein] + H2O = L-seryl-[protein] + phosphate</text>
        <dbReference type="Rhea" id="RHEA:20629"/>
        <dbReference type="Rhea" id="RHEA-COMP:9863"/>
        <dbReference type="Rhea" id="RHEA-COMP:11604"/>
        <dbReference type="ChEBI" id="CHEBI:15377"/>
        <dbReference type="ChEBI" id="CHEBI:29999"/>
        <dbReference type="ChEBI" id="CHEBI:43474"/>
        <dbReference type="ChEBI" id="CHEBI:83421"/>
        <dbReference type="EC" id="3.1.3.16"/>
    </reaction>
</comment>
<evidence type="ECO:0000256" key="9">
    <source>
        <dbReference type="ARBA" id="ARBA00023004"/>
    </source>
</evidence>
<evidence type="ECO:0000256" key="4">
    <source>
        <dbReference type="ARBA" id="ARBA00022723"/>
    </source>
</evidence>
<comment type="cofactor">
    <cofactor evidence="2">
        <name>Fe(3+)</name>
        <dbReference type="ChEBI" id="CHEBI:29034"/>
    </cofactor>
</comment>
<feature type="region of interest" description="Disordered" evidence="13">
    <location>
        <begin position="404"/>
        <end position="506"/>
    </location>
</feature>
<dbReference type="InterPro" id="IPR029052">
    <property type="entry name" value="Metallo-depent_PP-like"/>
</dbReference>
<dbReference type="InterPro" id="IPR006186">
    <property type="entry name" value="Ser/Thr-sp_prot-phosphatase"/>
</dbReference>
<organism evidence="15 16">
    <name type="scientific">Plasmodium gaboni</name>
    <dbReference type="NCBI Taxonomy" id="647221"/>
    <lineage>
        <taxon>Eukaryota</taxon>
        <taxon>Sar</taxon>
        <taxon>Alveolata</taxon>
        <taxon>Apicomplexa</taxon>
        <taxon>Aconoidasida</taxon>
        <taxon>Haemosporida</taxon>
        <taxon>Plasmodiidae</taxon>
        <taxon>Plasmodium</taxon>
        <taxon>Plasmodium (Laverania)</taxon>
    </lineage>
</organism>
<dbReference type="PANTHER" id="PTHR45673">
    <property type="entry name" value="SERINE/THREONINE-PROTEIN PHOSPHATASE 2B CATALYTIC SUBUNIT 1-RELATED"/>
    <property type="match status" value="1"/>
</dbReference>
<comment type="cofactor">
    <cofactor evidence="1">
        <name>Zn(2+)</name>
        <dbReference type="ChEBI" id="CHEBI:29105"/>
    </cofactor>
</comment>
<evidence type="ECO:0000256" key="2">
    <source>
        <dbReference type="ARBA" id="ARBA00001965"/>
    </source>
</evidence>
<evidence type="ECO:0000256" key="10">
    <source>
        <dbReference type="ARBA" id="ARBA00047761"/>
    </source>
</evidence>
<evidence type="ECO:0000256" key="6">
    <source>
        <dbReference type="ARBA" id="ARBA00022833"/>
    </source>
</evidence>
<feature type="domain" description="Serine/threonine specific protein phosphatases" evidence="14">
    <location>
        <begin position="144"/>
        <end position="149"/>
    </location>
</feature>
<dbReference type="EC" id="3.1.3.16" evidence="12"/>
<evidence type="ECO:0000259" key="14">
    <source>
        <dbReference type="PROSITE" id="PS00125"/>
    </source>
</evidence>
<feature type="region of interest" description="Disordered" evidence="13">
    <location>
        <begin position="1"/>
        <end position="36"/>
    </location>
</feature>
<evidence type="ECO:0000256" key="12">
    <source>
        <dbReference type="RuleBase" id="RU004273"/>
    </source>
</evidence>
<keyword evidence="4" id="KW-0479">Metal-binding</keyword>
<evidence type="ECO:0000313" key="16">
    <source>
        <dbReference type="Proteomes" id="UP000831156"/>
    </source>
</evidence>
<feature type="compositionally biased region" description="Polar residues" evidence="13">
    <location>
        <begin position="450"/>
        <end position="469"/>
    </location>
</feature>
<dbReference type="Pfam" id="PF00149">
    <property type="entry name" value="Metallophos"/>
    <property type="match status" value="1"/>
</dbReference>
<evidence type="ECO:0000256" key="13">
    <source>
        <dbReference type="SAM" id="MobiDB-lite"/>
    </source>
</evidence>
<dbReference type="SUPFAM" id="SSF56300">
    <property type="entry name" value="Metallo-dependent phosphatases"/>
    <property type="match status" value="1"/>
</dbReference>
<dbReference type="SMART" id="SM00156">
    <property type="entry name" value="PP2Ac"/>
    <property type="match status" value="1"/>
</dbReference>
<feature type="compositionally biased region" description="Basic and acidic residues" evidence="13">
    <location>
        <begin position="437"/>
        <end position="448"/>
    </location>
</feature>
<gene>
    <name evidence="15" type="ORF">PGABG01_0802900</name>
</gene>
<dbReference type="PROSITE" id="PS00125">
    <property type="entry name" value="SER_THR_PHOSPHATASE"/>
    <property type="match status" value="1"/>
</dbReference>
<dbReference type="PRINTS" id="PR00114">
    <property type="entry name" value="STPHPHTASE"/>
</dbReference>
<feature type="compositionally biased region" description="Low complexity" evidence="13">
    <location>
        <begin position="419"/>
        <end position="434"/>
    </location>
</feature>
<dbReference type="Gene3D" id="3.60.21.10">
    <property type="match status" value="1"/>
</dbReference>
<evidence type="ECO:0000256" key="5">
    <source>
        <dbReference type="ARBA" id="ARBA00022801"/>
    </source>
</evidence>
<evidence type="ECO:0000256" key="7">
    <source>
        <dbReference type="ARBA" id="ARBA00022860"/>
    </source>
</evidence>
<comment type="similarity">
    <text evidence="3">Belongs to the PPP phosphatase family. PP-2B subfamily.</text>
</comment>
<dbReference type="Proteomes" id="UP000831156">
    <property type="component" value="Chromosome 8"/>
</dbReference>
<name>A0ABY1UM16_9APIC</name>
<dbReference type="InterPro" id="IPR041751">
    <property type="entry name" value="MPP_PP2B"/>
</dbReference>
<dbReference type="EMBL" id="LT969431">
    <property type="protein sequence ID" value="SOV13291.1"/>
    <property type="molecule type" value="Genomic_DNA"/>
</dbReference>
<keyword evidence="6" id="KW-0862">Zinc</keyword>
<evidence type="ECO:0000313" key="15">
    <source>
        <dbReference type="EMBL" id="SOV13291.1"/>
    </source>
</evidence>
<dbReference type="InterPro" id="IPR004843">
    <property type="entry name" value="Calcineurin-like_PHP"/>
</dbReference>
<protein>
    <recommendedName>
        <fullName evidence="12">Serine/threonine-protein phosphatase</fullName>
        <ecNumber evidence="12">3.1.3.16</ecNumber>
    </recommendedName>
</protein>
<evidence type="ECO:0000256" key="8">
    <source>
        <dbReference type="ARBA" id="ARBA00022912"/>
    </source>
</evidence>
<reference evidence="15" key="1">
    <citation type="submission" date="2016-09" db="EMBL/GenBank/DDBJ databases">
        <authorList>
            <consortium name="Pathogen Informatics"/>
            <person name="Sun Q."/>
            <person name="Inoue M."/>
        </authorList>
    </citation>
    <scope>NUCLEOTIDE SEQUENCE</scope>
</reference>
<keyword evidence="7" id="KW-0112">Calmodulin-binding</keyword>
<dbReference type="CDD" id="cd07416">
    <property type="entry name" value="MPP_PP2B"/>
    <property type="match status" value="1"/>
</dbReference>